<dbReference type="Proteomes" id="UP001496674">
    <property type="component" value="Chromosome"/>
</dbReference>
<sequence>MDWGYIITTLSGLVLGTGGLATFLYFKENKSKAESEALKEDASAGLEMLNLMRETTAFFNTTIEGLRLSNSQKDTAISDLTIRLDSLEKSNKQLTYSTTSQQRQIKGLTAVVKKLVGSKDYAERHLCLVKDCTLRKPELGTYRTETPEIETTE</sequence>
<reference evidence="2 3" key="1">
    <citation type="submission" date="2023-04" db="EMBL/GenBank/DDBJ databases">
        <title>Draft genome sequence of acteroides sedimenti strain YN3PY1.</title>
        <authorList>
            <person name="Yoshida N."/>
        </authorList>
    </citation>
    <scope>NUCLEOTIDE SEQUENCE [LARGE SCALE GENOMIC DNA]</scope>
    <source>
        <strain evidence="2 3">YN3PY1</strain>
    </source>
</reference>
<protein>
    <recommendedName>
        <fullName evidence="4">DNA recombination protein RmuC</fullName>
    </recommendedName>
</protein>
<dbReference type="EMBL" id="AP028055">
    <property type="protein sequence ID" value="BEG98097.1"/>
    <property type="molecule type" value="Genomic_DNA"/>
</dbReference>
<evidence type="ECO:0000313" key="2">
    <source>
        <dbReference type="EMBL" id="BEG98097.1"/>
    </source>
</evidence>
<dbReference type="RefSeq" id="WP_353332752.1">
    <property type="nucleotide sequence ID" value="NZ_AP028055.1"/>
</dbReference>
<evidence type="ECO:0000256" key="1">
    <source>
        <dbReference type="SAM" id="Phobius"/>
    </source>
</evidence>
<keyword evidence="3" id="KW-1185">Reference proteome</keyword>
<keyword evidence="1" id="KW-0472">Membrane</keyword>
<evidence type="ECO:0000313" key="3">
    <source>
        <dbReference type="Proteomes" id="UP001496674"/>
    </source>
</evidence>
<gene>
    <name evidence="2" type="ORF">BSYN_03620</name>
</gene>
<organism evidence="2 3">
    <name type="scientific">Bacteroides sedimenti</name>
    <dbReference type="NCBI Taxonomy" id="2136147"/>
    <lineage>
        <taxon>Bacteria</taxon>
        <taxon>Pseudomonadati</taxon>
        <taxon>Bacteroidota</taxon>
        <taxon>Bacteroidia</taxon>
        <taxon>Bacteroidales</taxon>
        <taxon>Bacteroidaceae</taxon>
        <taxon>Bacteroides</taxon>
    </lineage>
</organism>
<accession>A0ABN6Z0G9</accession>
<feature type="transmembrane region" description="Helical" evidence="1">
    <location>
        <begin position="6"/>
        <end position="26"/>
    </location>
</feature>
<proteinExistence type="predicted"/>
<keyword evidence="1" id="KW-1133">Transmembrane helix</keyword>
<name>A0ABN6Z0G9_9BACE</name>
<keyword evidence="1" id="KW-0812">Transmembrane</keyword>
<evidence type="ECO:0008006" key="4">
    <source>
        <dbReference type="Google" id="ProtNLM"/>
    </source>
</evidence>